<protein>
    <submittedName>
        <fullName evidence="1">Uncharacterized protein</fullName>
    </submittedName>
</protein>
<sequence length="51" mass="5574">MKEYLQNIKTTLFGAVAGLPLLLEGITTKNWERALEGLGLLLIGIFAKDAK</sequence>
<organism evidence="1">
    <name type="scientific">uncultured Caudovirales phage</name>
    <dbReference type="NCBI Taxonomy" id="2100421"/>
    <lineage>
        <taxon>Viruses</taxon>
        <taxon>Duplodnaviria</taxon>
        <taxon>Heunggongvirae</taxon>
        <taxon>Uroviricota</taxon>
        <taxon>Caudoviricetes</taxon>
        <taxon>Peduoviridae</taxon>
        <taxon>Maltschvirus</taxon>
        <taxon>Maltschvirus maltsch</taxon>
    </lineage>
</organism>
<gene>
    <name evidence="1" type="ORF">UFOVP316_21</name>
</gene>
<evidence type="ECO:0000313" key="1">
    <source>
        <dbReference type="EMBL" id="CAB4137148.1"/>
    </source>
</evidence>
<proteinExistence type="predicted"/>
<dbReference type="EMBL" id="LR796329">
    <property type="protein sequence ID" value="CAB4137148.1"/>
    <property type="molecule type" value="Genomic_DNA"/>
</dbReference>
<reference evidence="1" key="1">
    <citation type="submission" date="2020-04" db="EMBL/GenBank/DDBJ databases">
        <authorList>
            <person name="Chiriac C."/>
            <person name="Salcher M."/>
            <person name="Ghai R."/>
            <person name="Kavagutti S V."/>
        </authorList>
    </citation>
    <scope>NUCLEOTIDE SEQUENCE</scope>
</reference>
<name>A0A6J5LS38_9CAUD</name>
<accession>A0A6J5LS38</accession>